<dbReference type="PROSITE" id="PS50222">
    <property type="entry name" value="EF_HAND_2"/>
    <property type="match status" value="4"/>
</dbReference>
<dbReference type="KEGG" id="mng:MNEG_7744"/>
<dbReference type="SMART" id="SM00220">
    <property type="entry name" value="S_TKc"/>
    <property type="match status" value="1"/>
</dbReference>
<dbReference type="PROSITE" id="PS50011">
    <property type="entry name" value="PROTEIN_KINASE_DOM"/>
    <property type="match status" value="1"/>
</dbReference>
<proteinExistence type="predicted"/>
<evidence type="ECO:0000259" key="9">
    <source>
        <dbReference type="PROSITE" id="PS50222"/>
    </source>
</evidence>
<dbReference type="InterPro" id="IPR011009">
    <property type="entry name" value="Kinase-like_dom_sf"/>
</dbReference>
<dbReference type="PANTHER" id="PTHR24349">
    <property type="entry name" value="SERINE/THREONINE-PROTEIN KINASE"/>
    <property type="match status" value="1"/>
</dbReference>
<dbReference type="InterPro" id="IPR050205">
    <property type="entry name" value="CDPK_Ser/Thr_kinases"/>
</dbReference>
<dbReference type="SUPFAM" id="SSF56112">
    <property type="entry name" value="Protein kinase-like (PK-like)"/>
    <property type="match status" value="1"/>
</dbReference>
<dbReference type="PROSITE" id="PS00108">
    <property type="entry name" value="PROTEIN_KINASE_ST"/>
    <property type="match status" value="1"/>
</dbReference>
<dbReference type="EMBL" id="KK101621">
    <property type="protein sequence ID" value="KIZ00216.1"/>
    <property type="molecule type" value="Genomic_DNA"/>
</dbReference>
<keyword evidence="1" id="KW-0723">Serine/threonine-protein kinase</keyword>
<dbReference type="InterPro" id="IPR011992">
    <property type="entry name" value="EF-hand-dom_pair"/>
</dbReference>
<feature type="domain" description="EF-hand" evidence="9">
    <location>
        <begin position="306"/>
        <end position="341"/>
    </location>
</feature>
<evidence type="ECO:0008006" key="12">
    <source>
        <dbReference type="Google" id="ProtNLM"/>
    </source>
</evidence>
<keyword evidence="7" id="KW-0067">ATP-binding</keyword>
<dbReference type="InterPro" id="IPR002048">
    <property type="entry name" value="EF_hand_dom"/>
</dbReference>
<feature type="domain" description="EF-hand" evidence="9">
    <location>
        <begin position="230"/>
        <end position="265"/>
    </location>
</feature>
<dbReference type="GO" id="GO:0004674">
    <property type="term" value="F:protein serine/threonine kinase activity"/>
    <property type="evidence" value="ECO:0007669"/>
    <property type="project" value="UniProtKB-KW"/>
</dbReference>
<dbReference type="InterPro" id="IPR000719">
    <property type="entry name" value="Prot_kinase_dom"/>
</dbReference>
<dbReference type="GO" id="GO:0005524">
    <property type="term" value="F:ATP binding"/>
    <property type="evidence" value="ECO:0007669"/>
    <property type="project" value="UniProtKB-KW"/>
</dbReference>
<dbReference type="STRING" id="145388.A0A0D2N1V8"/>
<dbReference type="Gene3D" id="1.10.238.10">
    <property type="entry name" value="EF-hand"/>
    <property type="match status" value="1"/>
</dbReference>
<dbReference type="FunFam" id="1.10.238.10:FF:000178">
    <property type="entry name" value="Calmodulin-2 A"/>
    <property type="match status" value="1"/>
</dbReference>
<dbReference type="GO" id="GO:0005509">
    <property type="term" value="F:calcium ion binding"/>
    <property type="evidence" value="ECO:0007669"/>
    <property type="project" value="InterPro"/>
</dbReference>
<evidence type="ECO:0000256" key="5">
    <source>
        <dbReference type="ARBA" id="ARBA00022777"/>
    </source>
</evidence>
<dbReference type="GeneID" id="25740620"/>
<evidence type="ECO:0000313" key="10">
    <source>
        <dbReference type="EMBL" id="KIZ00216.1"/>
    </source>
</evidence>
<evidence type="ECO:0000256" key="6">
    <source>
        <dbReference type="ARBA" id="ARBA00022837"/>
    </source>
</evidence>
<keyword evidence="2" id="KW-0808">Transferase</keyword>
<name>A0A0D2N1V8_9CHLO</name>
<evidence type="ECO:0000256" key="7">
    <source>
        <dbReference type="ARBA" id="ARBA00022840"/>
    </source>
</evidence>
<evidence type="ECO:0000259" key="8">
    <source>
        <dbReference type="PROSITE" id="PS50011"/>
    </source>
</evidence>
<keyword evidence="5" id="KW-0418">Kinase</keyword>
<dbReference type="InterPro" id="IPR018247">
    <property type="entry name" value="EF_Hand_1_Ca_BS"/>
</dbReference>
<feature type="domain" description="EF-hand" evidence="9">
    <location>
        <begin position="346"/>
        <end position="381"/>
    </location>
</feature>
<evidence type="ECO:0000256" key="1">
    <source>
        <dbReference type="ARBA" id="ARBA00022527"/>
    </source>
</evidence>
<dbReference type="SUPFAM" id="SSF47473">
    <property type="entry name" value="EF-hand"/>
    <property type="match status" value="1"/>
</dbReference>
<evidence type="ECO:0000256" key="3">
    <source>
        <dbReference type="ARBA" id="ARBA00022737"/>
    </source>
</evidence>
<keyword evidence="6" id="KW-0106">Calcium</keyword>
<evidence type="ECO:0000256" key="4">
    <source>
        <dbReference type="ARBA" id="ARBA00022741"/>
    </source>
</evidence>
<dbReference type="SMART" id="SM00054">
    <property type="entry name" value="EFh"/>
    <property type="match status" value="4"/>
</dbReference>
<organism evidence="10 11">
    <name type="scientific">Monoraphidium neglectum</name>
    <dbReference type="NCBI Taxonomy" id="145388"/>
    <lineage>
        <taxon>Eukaryota</taxon>
        <taxon>Viridiplantae</taxon>
        <taxon>Chlorophyta</taxon>
        <taxon>core chlorophytes</taxon>
        <taxon>Chlorophyceae</taxon>
        <taxon>CS clade</taxon>
        <taxon>Sphaeropleales</taxon>
        <taxon>Selenastraceae</taxon>
        <taxon>Monoraphidium</taxon>
    </lineage>
</organism>
<dbReference type="PROSITE" id="PS00018">
    <property type="entry name" value="EF_HAND_1"/>
    <property type="match status" value="4"/>
</dbReference>
<dbReference type="Pfam" id="PF13499">
    <property type="entry name" value="EF-hand_7"/>
    <property type="match status" value="2"/>
</dbReference>
<gene>
    <name evidence="10" type="ORF">MNEG_7744</name>
</gene>
<dbReference type="OrthoDB" id="40902at2759"/>
<keyword evidence="11" id="KW-1185">Reference proteome</keyword>
<dbReference type="Gene3D" id="1.10.510.10">
    <property type="entry name" value="Transferase(Phosphotransferase) domain 1"/>
    <property type="match status" value="1"/>
</dbReference>
<feature type="domain" description="Protein kinase" evidence="8">
    <location>
        <begin position="1"/>
        <end position="182"/>
    </location>
</feature>
<dbReference type="InterPro" id="IPR008271">
    <property type="entry name" value="Ser/Thr_kinase_AS"/>
</dbReference>
<reference evidence="10 11" key="1">
    <citation type="journal article" date="2013" name="BMC Genomics">
        <title>Reconstruction of the lipid metabolism for the microalga Monoraphidium neglectum from its genome sequence reveals characteristics suitable for biofuel production.</title>
        <authorList>
            <person name="Bogen C."/>
            <person name="Al-Dilaimi A."/>
            <person name="Albersmeier A."/>
            <person name="Wichmann J."/>
            <person name="Grundmann M."/>
            <person name="Rupp O."/>
            <person name="Lauersen K.J."/>
            <person name="Blifernez-Klassen O."/>
            <person name="Kalinowski J."/>
            <person name="Goesmann A."/>
            <person name="Mussgnug J.H."/>
            <person name="Kruse O."/>
        </authorList>
    </citation>
    <scope>NUCLEOTIDE SEQUENCE [LARGE SCALE GENOMIC DNA]</scope>
    <source>
        <strain evidence="10 11">SAG 48.87</strain>
    </source>
</reference>
<accession>A0A0D2N1V8</accession>
<keyword evidence="4" id="KW-0547">Nucleotide-binding</keyword>
<feature type="domain" description="EF-hand" evidence="9">
    <location>
        <begin position="266"/>
        <end position="301"/>
    </location>
</feature>
<dbReference type="Pfam" id="PF00069">
    <property type="entry name" value="Pkinase"/>
    <property type="match status" value="1"/>
</dbReference>
<evidence type="ECO:0000256" key="2">
    <source>
        <dbReference type="ARBA" id="ARBA00022679"/>
    </source>
</evidence>
<dbReference type="CDD" id="cd00051">
    <property type="entry name" value="EFh"/>
    <property type="match status" value="1"/>
</dbReference>
<protein>
    <recommendedName>
        <fullName evidence="12">Calcium-dependent protein kinase</fullName>
    </recommendedName>
</protein>
<keyword evidence="3" id="KW-0677">Repeat</keyword>
<dbReference type="RefSeq" id="XP_013899235.1">
    <property type="nucleotide sequence ID" value="XM_014043781.1"/>
</dbReference>
<evidence type="ECO:0000313" key="11">
    <source>
        <dbReference type="Proteomes" id="UP000054498"/>
    </source>
</evidence>
<dbReference type="AlphaFoldDB" id="A0A0D2N1V8"/>
<dbReference type="GO" id="GO:0043226">
    <property type="term" value="C:organelle"/>
    <property type="evidence" value="ECO:0007669"/>
    <property type="project" value="UniProtKB-ARBA"/>
</dbReference>
<dbReference type="Proteomes" id="UP000054498">
    <property type="component" value="Unassembled WGS sequence"/>
</dbReference>
<sequence length="400" mass="45263">MAGGALLERVESRAYSERYIAGLVRSILRFIAQCHAKGIVYRDVKPDNFLFLSKDEDSPLKATDFGLSIRHSTEEAKLTSRSGTPAYMSPELVMQCYDEKCDIWSVGMMAYQLLTGRFPFWEDVRNETLSDVWKAVLSQEINWEAAELQVLSRPARNFLERLLQRNPQLRPSASEALEDPWLADDGLASDVPLKGSVVARLQRFATYGHLKQLVLRMITEEMRHKGRTPSLASAMQELFAEYDVDSSGSISFDELATGLQRQGYNVNESEVRQLMSRLDMDNTGHVEGDEFVAALIDWGVIMQTAEWQEYVDSAFSRLDVDGDGFIELEELLDRMPEDFLQGDDVERVSEAKRMLREADANGDGRISRAEFLGLLRENISPDSLSLYDNRLKIHTISPAA</sequence>